<reference evidence="5 6" key="1">
    <citation type="journal article" date="2013" name="Int. J. Syst. Evol. Microbiol.">
        <title>Comamonas guangdongensis sp. nov., isolated from subterranean forest sediment, and emended description of the genus Comamonas.</title>
        <authorList>
            <person name="Zhang J."/>
            <person name="Wang Y."/>
            <person name="Zhou S."/>
            <person name="Wu C."/>
            <person name="He J."/>
            <person name="Li F."/>
        </authorList>
    </citation>
    <scope>NUCLEOTIDE SEQUENCE [LARGE SCALE GENOMIC DNA]</scope>
    <source>
        <strain evidence="5 6">CCTCC AB2011133</strain>
    </source>
</reference>
<dbReference type="RefSeq" id="WP_369338704.1">
    <property type="nucleotide sequence ID" value="NZ_JBFYGN010000011.1"/>
</dbReference>
<dbReference type="SUPFAM" id="SSF52540">
    <property type="entry name" value="P-loop containing nucleoside triphosphate hydrolases"/>
    <property type="match status" value="1"/>
</dbReference>
<organism evidence="5 6">
    <name type="scientific">Comamonas guangdongensis</name>
    <dbReference type="NCBI Taxonomy" id="510515"/>
    <lineage>
        <taxon>Bacteria</taxon>
        <taxon>Pseudomonadati</taxon>
        <taxon>Pseudomonadota</taxon>
        <taxon>Betaproteobacteria</taxon>
        <taxon>Burkholderiales</taxon>
        <taxon>Comamonadaceae</taxon>
        <taxon>Comamonas</taxon>
    </lineage>
</organism>
<comment type="similarity">
    <text evidence="1">Belongs to the IS21/IS1162 putative ATP-binding protein family.</text>
</comment>
<dbReference type="Proteomes" id="UP001561046">
    <property type="component" value="Unassembled WGS sequence"/>
</dbReference>
<evidence type="ECO:0000256" key="3">
    <source>
        <dbReference type="ARBA" id="ARBA00022840"/>
    </source>
</evidence>
<dbReference type="InterPro" id="IPR028350">
    <property type="entry name" value="DNAC/IstB-like"/>
</dbReference>
<feature type="domain" description="AAA+ ATPase" evidence="4">
    <location>
        <begin position="98"/>
        <end position="230"/>
    </location>
</feature>
<dbReference type="PANTHER" id="PTHR30050">
    <property type="entry name" value="CHROMOSOMAL REPLICATION INITIATOR PROTEIN DNAA"/>
    <property type="match status" value="1"/>
</dbReference>
<protein>
    <submittedName>
        <fullName evidence="5">IS21-like element helper ATPase IstB</fullName>
    </submittedName>
</protein>
<evidence type="ECO:0000256" key="1">
    <source>
        <dbReference type="ARBA" id="ARBA00008059"/>
    </source>
</evidence>
<accession>A0ABV3ZX82</accession>
<dbReference type="SMART" id="SM00382">
    <property type="entry name" value="AAA"/>
    <property type="match status" value="1"/>
</dbReference>
<dbReference type="Pfam" id="PF01695">
    <property type="entry name" value="IstB_IS21"/>
    <property type="match status" value="1"/>
</dbReference>
<evidence type="ECO:0000313" key="6">
    <source>
        <dbReference type="Proteomes" id="UP001561046"/>
    </source>
</evidence>
<keyword evidence="6" id="KW-1185">Reference proteome</keyword>
<name>A0ABV3ZX82_9BURK</name>
<dbReference type="PANTHER" id="PTHR30050:SF4">
    <property type="entry name" value="ATP-BINDING PROTEIN RV3427C IN INSERTION SEQUENCE-RELATED"/>
    <property type="match status" value="1"/>
</dbReference>
<comment type="caution">
    <text evidence="5">The sequence shown here is derived from an EMBL/GenBank/DDBJ whole genome shotgun (WGS) entry which is preliminary data.</text>
</comment>
<gene>
    <name evidence="5" type="primary">istB</name>
    <name evidence="5" type="ORF">AB6724_11740</name>
</gene>
<keyword evidence="3" id="KW-0067">ATP-binding</keyword>
<dbReference type="InterPro" id="IPR047661">
    <property type="entry name" value="IstB"/>
</dbReference>
<dbReference type="EMBL" id="JBFYGN010000011">
    <property type="protein sequence ID" value="MEX8193509.1"/>
    <property type="molecule type" value="Genomic_DNA"/>
</dbReference>
<evidence type="ECO:0000259" key="4">
    <source>
        <dbReference type="SMART" id="SM00382"/>
    </source>
</evidence>
<dbReference type="InterPro" id="IPR003593">
    <property type="entry name" value="AAA+_ATPase"/>
</dbReference>
<sequence>MMNNITIEKLQSLKLFGMADEMERQLTTPTANELAFEHRVRSMVDHELTLRDHKRLRLLLKKACLPVDASIEDVDYRAARGLDKSEFQTLCSLDWIRNHHSLVITGPTGTGKSWLACALANQACRQGLSCHFIRVPILMESLVAARATANFSQKLAALKKFDLLILDDWGIEVFNNRSQNDLLELIDNEIGKRSVLFTSQFPLKIWHDAFDNKTVADALMDRIVHGSYYLQLSGESLRKSRSPNTKGGRSAMK</sequence>
<dbReference type="PIRSF" id="PIRSF003073">
    <property type="entry name" value="DNAC_TnpB_IstB"/>
    <property type="match status" value="1"/>
</dbReference>
<evidence type="ECO:0000313" key="5">
    <source>
        <dbReference type="EMBL" id="MEX8193509.1"/>
    </source>
</evidence>
<dbReference type="CDD" id="cd00009">
    <property type="entry name" value="AAA"/>
    <property type="match status" value="1"/>
</dbReference>
<dbReference type="NCBIfam" id="NF038214">
    <property type="entry name" value="IS21_help_AAA"/>
    <property type="match status" value="1"/>
</dbReference>
<dbReference type="InterPro" id="IPR002611">
    <property type="entry name" value="IstB_ATP-bd"/>
</dbReference>
<keyword evidence="2" id="KW-0547">Nucleotide-binding</keyword>
<evidence type="ECO:0000256" key="2">
    <source>
        <dbReference type="ARBA" id="ARBA00022741"/>
    </source>
</evidence>
<proteinExistence type="inferred from homology"/>
<dbReference type="InterPro" id="IPR027417">
    <property type="entry name" value="P-loop_NTPase"/>
</dbReference>
<dbReference type="Gene3D" id="3.40.50.300">
    <property type="entry name" value="P-loop containing nucleotide triphosphate hydrolases"/>
    <property type="match status" value="1"/>
</dbReference>